<reference evidence="3" key="1">
    <citation type="journal article" date="2013" name="Science">
        <title>The Amborella genome and the evolution of flowering plants.</title>
        <authorList>
            <consortium name="Amborella Genome Project"/>
        </authorList>
    </citation>
    <scope>NUCLEOTIDE SEQUENCE [LARGE SCALE GENOMIC DNA]</scope>
</reference>
<proteinExistence type="predicted"/>
<organism evidence="2 3">
    <name type="scientific">Amborella trichopoda</name>
    <dbReference type="NCBI Taxonomy" id="13333"/>
    <lineage>
        <taxon>Eukaryota</taxon>
        <taxon>Viridiplantae</taxon>
        <taxon>Streptophyta</taxon>
        <taxon>Embryophyta</taxon>
        <taxon>Tracheophyta</taxon>
        <taxon>Spermatophyta</taxon>
        <taxon>Magnoliopsida</taxon>
        <taxon>Amborellales</taxon>
        <taxon>Amborellaceae</taxon>
        <taxon>Amborella</taxon>
    </lineage>
</organism>
<evidence type="ECO:0000313" key="3">
    <source>
        <dbReference type="Proteomes" id="UP000017836"/>
    </source>
</evidence>
<evidence type="ECO:0000313" key="2">
    <source>
        <dbReference type="EMBL" id="ERN14205.1"/>
    </source>
</evidence>
<dbReference type="Gramene" id="ERN14205">
    <property type="protein sequence ID" value="ERN14205"/>
    <property type="gene ID" value="AMTR_s00033p00100700"/>
</dbReference>
<dbReference type="AlphaFoldDB" id="U5CW83"/>
<name>U5CW83_AMBTC</name>
<sequence>MQTQHGTTMKVEEGLELGAHFGGKVLALEVTTEFDSKFGGDRRILKRVIRRRSRLSNGAAAPDSQHNRAGPSRHGSFKWAIFGILSMWVFLV</sequence>
<feature type="region of interest" description="Disordered" evidence="1">
    <location>
        <begin position="55"/>
        <end position="74"/>
    </location>
</feature>
<dbReference type="Proteomes" id="UP000017836">
    <property type="component" value="Unassembled WGS sequence"/>
</dbReference>
<dbReference type="EMBL" id="KI392557">
    <property type="protein sequence ID" value="ERN14205.1"/>
    <property type="molecule type" value="Genomic_DNA"/>
</dbReference>
<keyword evidence="3" id="KW-1185">Reference proteome</keyword>
<dbReference type="HOGENOM" id="CLU_169890_0_0_1"/>
<accession>U5CW83</accession>
<gene>
    <name evidence="2" type="ORF">AMTR_s00033p00100700</name>
</gene>
<protein>
    <submittedName>
        <fullName evidence="2">Uncharacterized protein</fullName>
    </submittedName>
</protein>
<evidence type="ECO:0000256" key="1">
    <source>
        <dbReference type="SAM" id="MobiDB-lite"/>
    </source>
</evidence>